<proteinExistence type="predicted"/>
<evidence type="ECO:0000256" key="2">
    <source>
        <dbReference type="ARBA" id="ARBA00022692"/>
    </source>
</evidence>
<keyword evidence="2 5" id="KW-0812">Transmembrane</keyword>
<name>A0A512HW34_9ACTN</name>
<comment type="subcellular location">
    <subcellularLocation>
        <location evidence="1">Membrane</location>
        <topology evidence="1">Multi-pass membrane protein</topology>
    </subcellularLocation>
</comment>
<comment type="caution">
    <text evidence="6">The sequence shown here is derived from an EMBL/GenBank/DDBJ whole genome shotgun (WGS) entry which is preliminary data.</text>
</comment>
<evidence type="ECO:0008006" key="8">
    <source>
        <dbReference type="Google" id="ProtNLM"/>
    </source>
</evidence>
<dbReference type="GO" id="GO:0016020">
    <property type="term" value="C:membrane"/>
    <property type="evidence" value="ECO:0007669"/>
    <property type="project" value="UniProtKB-SubCell"/>
</dbReference>
<dbReference type="Pfam" id="PF00939">
    <property type="entry name" value="Na_sulph_symp"/>
    <property type="match status" value="1"/>
</dbReference>
<gene>
    <name evidence="6" type="ORF">AFL01nite_19890</name>
</gene>
<keyword evidence="4 5" id="KW-0472">Membrane</keyword>
<dbReference type="EMBL" id="BJZQ01000009">
    <property type="protein sequence ID" value="GEO89662.1"/>
    <property type="molecule type" value="Genomic_DNA"/>
</dbReference>
<keyword evidence="3 5" id="KW-1133">Transmembrane helix</keyword>
<organism evidence="6 7">
    <name type="scientific">Aeromicrobium flavum</name>
    <dbReference type="NCBI Taxonomy" id="416568"/>
    <lineage>
        <taxon>Bacteria</taxon>
        <taxon>Bacillati</taxon>
        <taxon>Actinomycetota</taxon>
        <taxon>Actinomycetes</taxon>
        <taxon>Propionibacteriales</taxon>
        <taxon>Nocardioidaceae</taxon>
        <taxon>Aeromicrobium</taxon>
    </lineage>
</organism>
<evidence type="ECO:0000256" key="5">
    <source>
        <dbReference type="SAM" id="Phobius"/>
    </source>
</evidence>
<protein>
    <recommendedName>
        <fullName evidence="8">Citrate transporter-like domain-containing protein</fullName>
    </recommendedName>
</protein>
<evidence type="ECO:0000256" key="1">
    <source>
        <dbReference type="ARBA" id="ARBA00004141"/>
    </source>
</evidence>
<reference evidence="6 7" key="1">
    <citation type="submission" date="2019-07" db="EMBL/GenBank/DDBJ databases">
        <title>Whole genome shotgun sequence of Aeromicrobium flavum NBRC 107625.</title>
        <authorList>
            <person name="Hosoyama A."/>
            <person name="Uohara A."/>
            <person name="Ohji S."/>
            <person name="Ichikawa N."/>
        </authorList>
    </citation>
    <scope>NUCLEOTIDE SEQUENCE [LARGE SCALE GENOMIC DNA]</scope>
    <source>
        <strain evidence="6 7">NBRC 107625</strain>
    </source>
</reference>
<evidence type="ECO:0000313" key="6">
    <source>
        <dbReference type="EMBL" id="GEO89662.1"/>
    </source>
</evidence>
<sequence>MLPVSTPPNAIVYGTGMVPITRMLRSGIVFDVIGIVIIVAGVTVMANLLGIG</sequence>
<dbReference type="GO" id="GO:0022857">
    <property type="term" value="F:transmembrane transporter activity"/>
    <property type="evidence" value="ECO:0007669"/>
    <property type="project" value="InterPro"/>
</dbReference>
<evidence type="ECO:0000313" key="7">
    <source>
        <dbReference type="Proteomes" id="UP000321769"/>
    </source>
</evidence>
<dbReference type="AlphaFoldDB" id="A0A512HW34"/>
<evidence type="ECO:0000256" key="4">
    <source>
        <dbReference type="ARBA" id="ARBA00023136"/>
    </source>
</evidence>
<dbReference type="Proteomes" id="UP000321769">
    <property type="component" value="Unassembled WGS sequence"/>
</dbReference>
<dbReference type="InterPro" id="IPR001898">
    <property type="entry name" value="SLC13A/DASS"/>
</dbReference>
<keyword evidence="7" id="KW-1185">Reference proteome</keyword>
<accession>A0A512HW34</accession>
<feature type="transmembrane region" description="Helical" evidence="5">
    <location>
        <begin position="28"/>
        <end position="49"/>
    </location>
</feature>
<evidence type="ECO:0000256" key="3">
    <source>
        <dbReference type="ARBA" id="ARBA00022989"/>
    </source>
</evidence>